<dbReference type="PANTHER" id="PTHR43649">
    <property type="entry name" value="ARABINOSE-BINDING PROTEIN-RELATED"/>
    <property type="match status" value="1"/>
</dbReference>
<dbReference type="EMBL" id="NAEP01000025">
    <property type="protein sequence ID" value="PDQ35890.1"/>
    <property type="molecule type" value="Genomic_DNA"/>
</dbReference>
<dbReference type="PANTHER" id="PTHR43649:SF14">
    <property type="entry name" value="BLR3389 PROTEIN"/>
    <property type="match status" value="1"/>
</dbReference>
<proteinExistence type="predicted"/>
<gene>
    <name evidence="1" type="ORF">B5766_03670</name>
</gene>
<sequence>MNRNRIAATTLTLAGAMTLILTGCSTGGSGGDKILRIAMGSPGEAQIAVWNSVADQFKKANPEWSVELNFQNDDLYETIGLPNLLNGRKAPDIYFEWVGKRLQQRTADGFAADLTEQVTRSPLAGVLDPVHYKAATVDGKIRMVPRIADVSNVIWYNTDLLAAHGVTPPKTWEDLLLACDTLNAAGIVPIASGNKDLWAAGNWLGHLVSRVVGAEVYNRALDAKSSFDTPEWKKAFGYITALRQHGCVNESANAIDDNAGAQLFFQQKAAMHATGSWLVSWAITEAPDLNFDYVNLPAMPAEVDTGSVEGVITGYVINAKSSPHKGAKAAEFLALLYTPENTAAFIAADAVPLNATPSAGINERTIRLRSLLAEAPVVISPADTGFDPKVASAFYRALAEILGGRTSAEDAATQLAKQVR</sequence>
<dbReference type="InterPro" id="IPR050490">
    <property type="entry name" value="Bact_solute-bd_prot1"/>
</dbReference>
<dbReference type="Proteomes" id="UP000219994">
    <property type="component" value="Unassembled WGS sequence"/>
</dbReference>
<organism evidence="1 2">
    <name type="scientific">Candidatus Lumbricidiphila eiseniae</name>
    <dbReference type="NCBI Taxonomy" id="1969409"/>
    <lineage>
        <taxon>Bacteria</taxon>
        <taxon>Bacillati</taxon>
        <taxon>Actinomycetota</taxon>
        <taxon>Actinomycetes</taxon>
        <taxon>Micrococcales</taxon>
        <taxon>Microbacteriaceae</taxon>
        <taxon>Candidatus Lumbricidiphila</taxon>
    </lineage>
</organism>
<dbReference type="AlphaFoldDB" id="A0A2A6FT75"/>
<evidence type="ECO:0000313" key="1">
    <source>
        <dbReference type="EMBL" id="PDQ35890.1"/>
    </source>
</evidence>
<reference evidence="2" key="1">
    <citation type="submission" date="2017-03" db="EMBL/GenBank/DDBJ databases">
        <authorList>
            <person name="Lund M.B."/>
        </authorList>
    </citation>
    <scope>NUCLEOTIDE SEQUENCE [LARGE SCALE GENOMIC DNA]</scope>
</reference>
<name>A0A2A6FT75_9MICO</name>
<comment type="caution">
    <text evidence="1">The sequence shown here is derived from an EMBL/GenBank/DDBJ whole genome shotgun (WGS) entry which is preliminary data.</text>
</comment>
<dbReference type="PROSITE" id="PS51257">
    <property type="entry name" value="PROKAR_LIPOPROTEIN"/>
    <property type="match status" value="1"/>
</dbReference>
<evidence type="ECO:0000313" key="2">
    <source>
        <dbReference type="Proteomes" id="UP000219994"/>
    </source>
</evidence>
<dbReference type="Pfam" id="PF01547">
    <property type="entry name" value="SBP_bac_1"/>
    <property type="match status" value="1"/>
</dbReference>
<dbReference type="InterPro" id="IPR006059">
    <property type="entry name" value="SBP"/>
</dbReference>
<dbReference type="Gene3D" id="3.40.190.10">
    <property type="entry name" value="Periplasmic binding protein-like II"/>
    <property type="match status" value="2"/>
</dbReference>
<accession>A0A2A6FT75</accession>
<protein>
    <submittedName>
        <fullName evidence="1">Sugar-binding protein</fullName>
    </submittedName>
</protein>
<dbReference type="SUPFAM" id="SSF53850">
    <property type="entry name" value="Periplasmic binding protein-like II"/>
    <property type="match status" value="1"/>
</dbReference>